<protein>
    <submittedName>
        <fullName evidence="1">Uncharacterized protein</fullName>
    </submittedName>
</protein>
<accession>A0A077Z2G1</accession>
<dbReference type="AlphaFoldDB" id="A0A077Z2G1"/>
<dbReference type="EMBL" id="HG805879">
    <property type="protein sequence ID" value="CDW54069.1"/>
    <property type="molecule type" value="Genomic_DNA"/>
</dbReference>
<evidence type="ECO:0000313" key="2">
    <source>
        <dbReference type="Proteomes" id="UP000030665"/>
    </source>
</evidence>
<proteinExistence type="predicted"/>
<dbReference type="Proteomes" id="UP000030665">
    <property type="component" value="Unassembled WGS sequence"/>
</dbReference>
<keyword evidence="2" id="KW-1185">Reference proteome</keyword>
<gene>
    <name evidence="1" type="ORF">TTRE_0000233801</name>
</gene>
<name>A0A077Z2G1_TRITR</name>
<evidence type="ECO:0000313" key="1">
    <source>
        <dbReference type="EMBL" id="CDW54069.1"/>
    </source>
</evidence>
<reference evidence="1" key="1">
    <citation type="submission" date="2014-01" db="EMBL/GenBank/DDBJ databases">
        <authorList>
            <person name="Aslett M."/>
        </authorList>
    </citation>
    <scope>NUCLEOTIDE SEQUENCE</scope>
</reference>
<sequence>MNDTTFTHFVAYKVPDMEQLLEKRLHWESDRFACSEYNIPGVLKEILGHQVIDFAVGPSHIAFLTASMATVAQTL</sequence>
<organism evidence="1 2">
    <name type="scientific">Trichuris trichiura</name>
    <name type="common">Whipworm</name>
    <name type="synonym">Trichocephalus trichiurus</name>
    <dbReference type="NCBI Taxonomy" id="36087"/>
    <lineage>
        <taxon>Eukaryota</taxon>
        <taxon>Metazoa</taxon>
        <taxon>Ecdysozoa</taxon>
        <taxon>Nematoda</taxon>
        <taxon>Enoplea</taxon>
        <taxon>Dorylaimia</taxon>
        <taxon>Trichinellida</taxon>
        <taxon>Trichuridae</taxon>
        <taxon>Trichuris</taxon>
    </lineage>
</organism>
<reference evidence="1" key="2">
    <citation type="submission" date="2014-03" db="EMBL/GenBank/DDBJ databases">
        <title>The whipworm genome and dual-species transcriptomics of an intimate host-pathogen interaction.</title>
        <authorList>
            <person name="Foth B.J."/>
            <person name="Tsai I.J."/>
            <person name="Reid A.J."/>
            <person name="Bancroft A.J."/>
            <person name="Nichol S."/>
            <person name="Tracey A."/>
            <person name="Holroyd N."/>
            <person name="Cotton J.A."/>
            <person name="Stanley E.J."/>
            <person name="Zarowiecki M."/>
            <person name="Liu J.Z."/>
            <person name="Huckvale T."/>
            <person name="Cooper P.J."/>
            <person name="Grencis R.K."/>
            <person name="Berriman M."/>
        </authorList>
    </citation>
    <scope>NUCLEOTIDE SEQUENCE [LARGE SCALE GENOMIC DNA]</scope>
</reference>